<keyword evidence="3" id="KW-1133">Transmembrane helix</keyword>
<sequence>MAEAEVIALKEALYKQAQSIQELSAELEEERKAAASGVDEALSMIFRLQEERAMEKMEASQYKRMAEAKMIHAEESLAFLKETILEKEIEIAALKFQLQSYRQNMIRVGISNSDVKEAKMFESLNNTLLKVRGSNDRFRRHISMPSCWFDSSNLGIDIIDMNESLIPSVPSPWSETGECSKQLSEQRIEFFPNKSIIEEVSSNSESQEVKEDLSLKLNNEERVISPLFNTKLESIQINSKCSHCSLSCSYLEKDSTGENIQDIYEIPNSNYDGATNESCKSGSCKTSIGAMQKVLIESLGEDLTNRPPMKYPTIGKGVSMNSLQGCEITGCHSDVEELKQRVQKLENDQWVMKEEESKRNNEQLNLLKQIREQLNMLQSQTKVPKRKQLSRQDEILLVSITEAMLSFAI</sequence>
<keyword evidence="4" id="KW-0472">Membrane</keyword>
<keyword evidence="8" id="KW-1185">Reference proteome</keyword>
<comment type="caution">
    <text evidence="7">The sequence shown here is derived from an EMBL/GenBank/DDBJ whole genome shotgun (WGS) entry which is preliminary data.</text>
</comment>
<evidence type="ECO:0000256" key="4">
    <source>
        <dbReference type="ARBA" id="ARBA00023136"/>
    </source>
</evidence>
<evidence type="ECO:0000259" key="6">
    <source>
        <dbReference type="PROSITE" id="PS51775"/>
    </source>
</evidence>
<dbReference type="EMBL" id="JANQDX010000012">
    <property type="protein sequence ID" value="KAL0915529.1"/>
    <property type="molecule type" value="Genomic_DNA"/>
</dbReference>
<dbReference type="InterPro" id="IPR007656">
    <property type="entry name" value="GTD-bd"/>
</dbReference>
<evidence type="ECO:0000256" key="3">
    <source>
        <dbReference type="ARBA" id="ARBA00022989"/>
    </source>
</evidence>
<dbReference type="GO" id="GO:0080115">
    <property type="term" value="F:myosin XI tail binding"/>
    <property type="evidence" value="ECO:0007669"/>
    <property type="project" value="UniProtKB-ARBA"/>
</dbReference>
<organism evidence="7 8">
    <name type="scientific">Dendrobium thyrsiflorum</name>
    <name type="common">Pinecone-like raceme dendrobium</name>
    <name type="synonym">Orchid</name>
    <dbReference type="NCBI Taxonomy" id="117978"/>
    <lineage>
        <taxon>Eukaryota</taxon>
        <taxon>Viridiplantae</taxon>
        <taxon>Streptophyta</taxon>
        <taxon>Embryophyta</taxon>
        <taxon>Tracheophyta</taxon>
        <taxon>Spermatophyta</taxon>
        <taxon>Magnoliopsida</taxon>
        <taxon>Liliopsida</taxon>
        <taxon>Asparagales</taxon>
        <taxon>Orchidaceae</taxon>
        <taxon>Epidendroideae</taxon>
        <taxon>Malaxideae</taxon>
        <taxon>Dendrobiinae</taxon>
        <taxon>Dendrobium</taxon>
    </lineage>
</organism>
<reference evidence="7 8" key="1">
    <citation type="journal article" date="2024" name="Plant Biotechnol. J.">
        <title>Dendrobium thyrsiflorum genome and its molecular insights into genes involved in important horticultural traits.</title>
        <authorList>
            <person name="Chen B."/>
            <person name="Wang J.Y."/>
            <person name="Zheng P.J."/>
            <person name="Li K.L."/>
            <person name="Liang Y.M."/>
            <person name="Chen X.F."/>
            <person name="Zhang C."/>
            <person name="Zhao X."/>
            <person name="He X."/>
            <person name="Zhang G.Q."/>
            <person name="Liu Z.J."/>
            <person name="Xu Q."/>
        </authorList>
    </citation>
    <scope>NUCLEOTIDE SEQUENCE [LARGE SCALE GENOMIC DNA]</scope>
    <source>
        <strain evidence="7">GZMU011</strain>
    </source>
</reference>
<evidence type="ECO:0000313" key="7">
    <source>
        <dbReference type="EMBL" id="KAL0915529.1"/>
    </source>
</evidence>
<proteinExistence type="predicted"/>
<protein>
    <recommendedName>
        <fullName evidence="6">GTD-binding domain-containing protein</fullName>
    </recommendedName>
</protein>
<evidence type="ECO:0000256" key="2">
    <source>
        <dbReference type="ARBA" id="ARBA00022692"/>
    </source>
</evidence>
<dbReference type="Proteomes" id="UP001552299">
    <property type="component" value="Unassembled WGS sequence"/>
</dbReference>
<dbReference type="Pfam" id="PF04576">
    <property type="entry name" value="Zein-binding"/>
    <property type="match status" value="1"/>
</dbReference>
<comment type="subcellular location">
    <subcellularLocation>
        <location evidence="1">Membrane</location>
    </subcellularLocation>
</comment>
<evidence type="ECO:0000256" key="5">
    <source>
        <dbReference type="SAM" id="Coils"/>
    </source>
</evidence>
<dbReference type="AlphaFoldDB" id="A0ABD0URP4"/>
<feature type="coiled-coil region" evidence="5">
    <location>
        <begin position="10"/>
        <end position="104"/>
    </location>
</feature>
<evidence type="ECO:0000313" key="8">
    <source>
        <dbReference type="Proteomes" id="UP001552299"/>
    </source>
</evidence>
<evidence type="ECO:0000256" key="1">
    <source>
        <dbReference type="ARBA" id="ARBA00004370"/>
    </source>
</evidence>
<dbReference type="GO" id="GO:0016020">
    <property type="term" value="C:membrane"/>
    <property type="evidence" value="ECO:0007669"/>
    <property type="project" value="UniProtKB-SubCell"/>
</dbReference>
<accession>A0ABD0URP4</accession>
<feature type="coiled-coil region" evidence="5">
    <location>
        <begin position="328"/>
        <end position="380"/>
    </location>
</feature>
<keyword evidence="2" id="KW-0812">Transmembrane</keyword>
<keyword evidence="5" id="KW-0175">Coiled coil</keyword>
<feature type="domain" description="GTD-binding" evidence="6">
    <location>
        <begin position="4"/>
        <end position="102"/>
    </location>
</feature>
<name>A0ABD0URP4_DENTH</name>
<dbReference type="PANTHER" id="PTHR31422">
    <property type="entry name" value="BNAANNG28530D PROTEIN"/>
    <property type="match status" value="1"/>
</dbReference>
<gene>
    <name evidence="7" type="ORF">M5K25_015955</name>
</gene>
<dbReference type="PANTHER" id="PTHR31422:SF1">
    <property type="entry name" value="GTD-BINDING DOMAIN-CONTAINING PROTEIN"/>
    <property type="match status" value="1"/>
</dbReference>
<dbReference type="PROSITE" id="PS51775">
    <property type="entry name" value="GTD_BINDING"/>
    <property type="match status" value="1"/>
</dbReference>